<sequence length="281" mass="31208">MPTKKHITPRVAEIMLLAATFFWGWTFPVVKDAVVVMPVFAFLALRFTLAAAVMLLLARRLPLWRKWRLGGALGVVLFLSFAFQTWGLVYTSSANSAFITGLNVVWVVLLRRGGWRVWPMVCLAIVGLGLMTTPDYRQINLGDWLTLACSLFIGLHILLLARLDKEQSSIDMAFMQFASVAAMSLLVSLLFEPTLLPSKWDSKIIFALLLTALGATVFSFWVQTHYQRFTSPVRASMIFLAEPFFAAVFAVGLHGEHISGQAGLGALFILVAMILVILRQA</sequence>
<keyword evidence="3 6" id="KW-0812">Transmembrane</keyword>
<feature type="transmembrane region" description="Helical" evidence="6">
    <location>
        <begin position="173"/>
        <end position="191"/>
    </location>
</feature>
<feature type="domain" description="EamA" evidence="7">
    <location>
        <begin position="141"/>
        <end position="277"/>
    </location>
</feature>
<feature type="transmembrane region" description="Helical" evidence="6">
    <location>
        <begin position="36"/>
        <end position="57"/>
    </location>
</feature>
<keyword evidence="2" id="KW-1003">Cell membrane</keyword>
<evidence type="ECO:0000313" key="8">
    <source>
        <dbReference type="EMBL" id="MDM5147499.1"/>
    </source>
</evidence>
<evidence type="ECO:0000256" key="6">
    <source>
        <dbReference type="SAM" id="Phobius"/>
    </source>
</evidence>
<name>A0ABT7QLA7_9GAMM</name>
<comment type="subcellular location">
    <subcellularLocation>
        <location evidence="1">Cell membrane</location>
        <topology evidence="1">Multi-pass membrane protein</topology>
    </subcellularLocation>
</comment>
<dbReference type="Pfam" id="PF00892">
    <property type="entry name" value="EamA"/>
    <property type="match status" value="2"/>
</dbReference>
<dbReference type="PANTHER" id="PTHR42920:SF5">
    <property type="entry name" value="EAMA DOMAIN-CONTAINING PROTEIN"/>
    <property type="match status" value="1"/>
</dbReference>
<feature type="transmembrane region" description="Helical" evidence="6">
    <location>
        <begin position="144"/>
        <end position="161"/>
    </location>
</feature>
<dbReference type="InterPro" id="IPR000620">
    <property type="entry name" value="EamA_dom"/>
</dbReference>
<feature type="transmembrane region" description="Helical" evidence="6">
    <location>
        <begin position="93"/>
        <end position="110"/>
    </location>
</feature>
<dbReference type="InterPro" id="IPR051258">
    <property type="entry name" value="Diverse_Substrate_Transporter"/>
</dbReference>
<evidence type="ECO:0000256" key="1">
    <source>
        <dbReference type="ARBA" id="ARBA00004651"/>
    </source>
</evidence>
<evidence type="ECO:0000313" key="9">
    <source>
        <dbReference type="Proteomes" id="UP001168167"/>
    </source>
</evidence>
<feature type="transmembrane region" description="Helical" evidence="6">
    <location>
        <begin position="203"/>
        <end position="221"/>
    </location>
</feature>
<dbReference type="PANTHER" id="PTHR42920">
    <property type="entry name" value="OS03G0707200 PROTEIN-RELATED"/>
    <property type="match status" value="1"/>
</dbReference>
<evidence type="ECO:0000256" key="3">
    <source>
        <dbReference type="ARBA" id="ARBA00022692"/>
    </source>
</evidence>
<gene>
    <name evidence="8" type="ORF">NQX30_03825</name>
</gene>
<dbReference type="SUPFAM" id="SSF103481">
    <property type="entry name" value="Multidrug resistance efflux transporter EmrE"/>
    <property type="match status" value="2"/>
</dbReference>
<proteinExistence type="predicted"/>
<evidence type="ECO:0000256" key="2">
    <source>
        <dbReference type="ARBA" id="ARBA00022475"/>
    </source>
</evidence>
<accession>A0ABT7QLA7</accession>
<dbReference type="InterPro" id="IPR037185">
    <property type="entry name" value="EmrE-like"/>
</dbReference>
<protein>
    <submittedName>
        <fullName evidence="8">DMT family transporter</fullName>
    </submittedName>
</protein>
<reference evidence="8" key="2">
    <citation type="journal article" date="2023" name="Microbiome">
        <title>Synthase-selected sorting approach identifies a beta-lactone synthase in a nudibranch symbiotic bacterium.</title>
        <authorList>
            <person name="Dzunkova M."/>
            <person name="La Clair J.J."/>
            <person name="Tyml T."/>
            <person name="Doud D."/>
            <person name="Schulz F."/>
            <person name="Piquer-Esteban S."/>
            <person name="Porcel Sanchis D."/>
            <person name="Osborn A."/>
            <person name="Robinson D."/>
            <person name="Louie K.B."/>
            <person name="Bowen B.P."/>
            <person name="Bowers R.M."/>
            <person name="Lee J."/>
            <person name="Arnau V."/>
            <person name="Diaz-Villanueva W."/>
            <person name="Stepanauskas R."/>
            <person name="Gosliner T."/>
            <person name="Date S.V."/>
            <person name="Northen T.R."/>
            <person name="Cheng J.F."/>
            <person name="Burkart M.D."/>
            <person name="Woyke T."/>
        </authorList>
    </citation>
    <scope>NUCLEOTIDE SEQUENCE</scope>
    <source>
        <strain evidence="8">Df01</strain>
    </source>
</reference>
<keyword evidence="5 6" id="KW-0472">Membrane</keyword>
<dbReference type="Proteomes" id="UP001168167">
    <property type="component" value="Unassembled WGS sequence"/>
</dbReference>
<comment type="caution">
    <text evidence="8">The sequence shown here is derived from an EMBL/GenBank/DDBJ whole genome shotgun (WGS) entry which is preliminary data.</text>
</comment>
<feature type="transmembrane region" description="Helical" evidence="6">
    <location>
        <begin position="258"/>
        <end position="278"/>
    </location>
</feature>
<evidence type="ECO:0000259" key="7">
    <source>
        <dbReference type="Pfam" id="PF00892"/>
    </source>
</evidence>
<feature type="transmembrane region" description="Helical" evidence="6">
    <location>
        <begin position="12"/>
        <end position="30"/>
    </location>
</feature>
<evidence type="ECO:0000256" key="5">
    <source>
        <dbReference type="ARBA" id="ARBA00023136"/>
    </source>
</evidence>
<keyword evidence="4 6" id="KW-1133">Transmembrane helix</keyword>
<feature type="domain" description="EamA" evidence="7">
    <location>
        <begin position="12"/>
        <end position="111"/>
    </location>
</feature>
<reference evidence="8" key="1">
    <citation type="submission" date="2022-08" db="EMBL/GenBank/DDBJ databases">
        <authorList>
            <person name="Dzunkova M."/>
            <person name="La Clair J."/>
            <person name="Tyml T."/>
            <person name="Doud D."/>
            <person name="Schulz F."/>
            <person name="Piquer S."/>
            <person name="Porcel Sanchis D."/>
            <person name="Osborn A."/>
            <person name="Robinson D."/>
            <person name="Louie K.B."/>
            <person name="Bowen B.P."/>
            <person name="Bowers R."/>
            <person name="Lee J."/>
            <person name="Arnau Llombart V."/>
            <person name="Diaz Villanueva W."/>
            <person name="Gosliner T."/>
            <person name="Northen T."/>
            <person name="Cheng J.-F."/>
            <person name="Burkart M.D."/>
            <person name="Woyke T."/>
        </authorList>
    </citation>
    <scope>NUCLEOTIDE SEQUENCE</scope>
    <source>
        <strain evidence="8">Df01</strain>
    </source>
</reference>
<keyword evidence="9" id="KW-1185">Reference proteome</keyword>
<organism evidence="8 9">
    <name type="scientific">Candidatus Doriopsillibacter californiensis</name>
    <dbReference type="NCBI Taxonomy" id="2970740"/>
    <lineage>
        <taxon>Bacteria</taxon>
        <taxon>Pseudomonadati</taxon>
        <taxon>Pseudomonadota</taxon>
        <taxon>Gammaproteobacteria</taxon>
        <taxon>Candidatus Tethybacterales</taxon>
        <taxon>Candidatus Persebacteraceae</taxon>
        <taxon>Candidatus Doriopsillibacter</taxon>
    </lineage>
</organism>
<feature type="transmembrane region" description="Helical" evidence="6">
    <location>
        <begin position="117"/>
        <end position="132"/>
    </location>
</feature>
<evidence type="ECO:0000256" key="4">
    <source>
        <dbReference type="ARBA" id="ARBA00022989"/>
    </source>
</evidence>
<feature type="transmembrane region" description="Helical" evidence="6">
    <location>
        <begin position="69"/>
        <end position="87"/>
    </location>
</feature>
<dbReference type="EMBL" id="JANQAO010000002">
    <property type="protein sequence ID" value="MDM5147499.1"/>
    <property type="molecule type" value="Genomic_DNA"/>
</dbReference>
<feature type="transmembrane region" description="Helical" evidence="6">
    <location>
        <begin position="233"/>
        <end position="252"/>
    </location>
</feature>